<evidence type="ECO:0000313" key="1">
    <source>
        <dbReference type="EMBL" id="VDO79274.1"/>
    </source>
</evidence>
<proteinExistence type="predicted"/>
<reference evidence="1 2" key="1">
    <citation type="submission" date="2018-11" db="EMBL/GenBank/DDBJ databases">
        <authorList>
            <consortium name="Pathogen Informatics"/>
        </authorList>
    </citation>
    <scope>NUCLEOTIDE SEQUENCE [LARGE SCALE GENOMIC DNA]</scope>
    <source>
        <strain evidence="1 2">Zambia</strain>
    </source>
</reference>
<keyword evidence="2" id="KW-1185">Reference proteome</keyword>
<name>A0A3P7Z4J0_9TREM</name>
<dbReference type="AlphaFoldDB" id="A0A3P7Z4J0"/>
<accession>A0A3P7Z4J0</accession>
<gene>
    <name evidence="1" type="ORF">SMRZ_LOCUS8025</name>
</gene>
<organism evidence="1 2">
    <name type="scientific">Schistosoma margrebowiei</name>
    <dbReference type="NCBI Taxonomy" id="48269"/>
    <lineage>
        <taxon>Eukaryota</taxon>
        <taxon>Metazoa</taxon>
        <taxon>Spiralia</taxon>
        <taxon>Lophotrochozoa</taxon>
        <taxon>Platyhelminthes</taxon>
        <taxon>Trematoda</taxon>
        <taxon>Digenea</taxon>
        <taxon>Strigeidida</taxon>
        <taxon>Schistosomatoidea</taxon>
        <taxon>Schistosomatidae</taxon>
        <taxon>Schistosoma</taxon>
    </lineage>
</organism>
<dbReference type="EMBL" id="UZAI01003369">
    <property type="protein sequence ID" value="VDO79274.1"/>
    <property type="molecule type" value="Genomic_DNA"/>
</dbReference>
<evidence type="ECO:0000313" key="2">
    <source>
        <dbReference type="Proteomes" id="UP000277204"/>
    </source>
</evidence>
<protein>
    <submittedName>
        <fullName evidence="1">Uncharacterized protein</fullName>
    </submittedName>
</protein>
<sequence length="72" mass="8458">MVRTLANTILRSWIQTILVWYANSSNKHNTLLAPFYGKLEYQRLLPALPTLSSYNRTFADQSHKRNRYVSEV</sequence>
<dbReference type="Proteomes" id="UP000277204">
    <property type="component" value="Unassembled WGS sequence"/>
</dbReference>